<evidence type="ECO:0000256" key="9">
    <source>
        <dbReference type="ARBA" id="ARBA00023014"/>
    </source>
</evidence>
<evidence type="ECO:0000256" key="4">
    <source>
        <dbReference type="ARBA" id="ARBA00022691"/>
    </source>
</evidence>
<gene>
    <name evidence="12" type="ORF">LCGC14_1577650</name>
</gene>
<protein>
    <recommendedName>
        <fullName evidence="13">ThiC-associated domain-containing protein</fullName>
    </recommendedName>
</protein>
<dbReference type="Gene3D" id="3.20.20.540">
    <property type="entry name" value="Radical SAM ThiC family, central domain"/>
    <property type="match status" value="1"/>
</dbReference>
<feature type="compositionally biased region" description="Basic and acidic residues" evidence="11">
    <location>
        <begin position="394"/>
        <end position="403"/>
    </location>
</feature>
<dbReference type="SFLD" id="SFLDG01114">
    <property type="entry name" value="phosphomethylpyrimidine_syntha"/>
    <property type="match status" value="1"/>
</dbReference>
<keyword evidence="7" id="KW-0784">Thiamine biosynthesis</keyword>
<dbReference type="EMBL" id="LAZR01012378">
    <property type="protein sequence ID" value="KKM27149.1"/>
    <property type="molecule type" value="Genomic_DNA"/>
</dbReference>
<feature type="region of interest" description="Disordered" evidence="11">
    <location>
        <begin position="394"/>
        <end position="417"/>
    </location>
</feature>
<dbReference type="HAMAP" id="MF_00089">
    <property type="entry name" value="ThiC"/>
    <property type="match status" value="1"/>
</dbReference>
<dbReference type="GO" id="GO:0009228">
    <property type="term" value="P:thiamine biosynthetic process"/>
    <property type="evidence" value="ECO:0007669"/>
    <property type="project" value="UniProtKB-KW"/>
</dbReference>
<evidence type="ECO:0000313" key="12">
    <source>
        <dbReference type="EMBL" id="KKM27149.1"/>
    </source>
</evidence>
<dbReference type="NCBIfam" id="NF009895">
    <property type="entry name" value="PRK13352.1"/>
    <property type="match status" value="1"/>
</dbReference>
<dbReference type="SFLD" id="SFLDS00113">
    <property type="entry name" value="Radical_SAM_Phosphomethylpyrim"/>
    <property type="match status" value="1"/>
</dbReference>
<dbReference type="PANTHER" id="PTHR30557">
    <property type="entry name" value="THIAMINE BIOSYNTHESIS PROTEIN THIC"/>
    <property type="match status" value="1"/>
</dbReference>
<dbReference type="InterPro" id="IPR002817">
    <property type="entry name" value="ThiC/BzaA/B"/>
</dbReference>
<dbReference type="GO" id="GO:0005829">
    <property type="term" value="C:cytosol"/>
    <property type="evidence" value="ECO:0007669"/>
    <property type="project" value="TreeGrafter"/>
</dbReference>
<proteinExistence type="inferred from homology"/>
<organism evidence="12">
    <name type="scientific">marine sediment metagenome</name>
    <dbReference type="NCBI Taxonomy" id="412755"/>
    <lineage>
        <taxon>unclassified sequences</taxon>
        <taxon>metagenomes</taxon>
        <taxon>ecological metagenomes</taxon>
    </lineage>
</organism>
<keyword evidence="9" id="KW-0411">Iron-sulfur</keyword>
<dbReference type="AlphaFoldDB" id="A0A0F9J3X5"/>
<evidence type="ECO:0008006" key="13">
    <source>
        <dbReference type="Google" id="ProtNLM"/>
    </source>
</evidence>
<evidence type="ECO:0000256" key="7">
    <source>
        <dbReference type="ARBA" id="ARBA00022977"/>
    </source>
</evidence>
<reference evidence="12" key="1">
    <citation type="journal article" date="2015" name="Nature">
        <title>Complex archaea that bridge the gap between prokaryotes and eukaryotes.</title>
        <authorList>
            <person name="Spang A."/>
            <person name="Saw J.H."/>
            <person name="Jorgensen S.L."/>
            <person name="Zaremba-Niedzwiedzka K."/>
            <person name="Martijn J."/>
            <person name="Lind A.E."/>
            <person name="van Eijk R."/>
            <person name="Schleper C."/>
            <person name="Guy L."/>
            <person name="Ettema T.J."/>
        </authorList>
    </citation>
    <scope>NUCLEOTIDE SEQUENCE</scope>
</reference>
<dbReference type="InterPro" id="IPR037509">
    <property type="entry name" value="ThiC"/>
</dbReference>
<dbReference type="GO" id="GO:0016830">
    <property type="term" value="F:carbon-carbon lyase activity"/>
    <property type="evidence" value="ECO:0007669"/>
    <property type="project" value="InterPro"/>
</dbReference>
<comment type="cofactor">
    <cofactor evidence="1">
        <name>[4Fe-4S] cluster</name>
        <dbReference type="ChEBI" id="CHEBI:49883"/>
    </cofactor>
</comment>
<name>A0A0F9J3X5_9ZZZZ</name>
<accession>A0A0F9J3X5</accession>
<dbReference type="Gene3D" id="6.10.250.620">
    <property type="match status" value="1"/>
</dbReference>
<keyword evidence="4" id="KW-0949">S-adenosyl-L-methionine</keyword>
<comment type="function">
    <text evidence="2">Catalyzes the synthesis of the hydroxymethylpyrimidine phosphate (HMP-P) moiety of thiamine from aminoimidazole ribotide (AIR) in a radical S-adenosyl-L-methionine (SAM)-dependent reaction.</text>
</comment>
<evidence type="ECO:0000256" key="10">
    <source>
        <dbReference type="ARBA" id="ARBA00023239"/>
    </source>
</evidence>
<keyword evidence="8" id="KW-0408">Iron</keyword>
<dbReference type="NCBIfam" id="TIGR00190">
    <property type="entry name" value="thiC"/>
    <property type="match status" value="1"/>
</dbReference>
<evidence type="ECO:0000256" key="3">
    <source>
        <dbReference type="ARBA" id="ARBA00022485"/>
    </source>
</evidence>
<evidence type="ECO:0000256" key="8">
    <source>
        <dbReference type="ARBA" id="ARBA00023004"/>
    </source>
</evidence>
<keyword evidence="3" id="KW-0004">4Fe-4S</keyword>
<dbReference type="SFLD" id="SFLDF00407">
    <property type="entry name" value="phosphomethylpyrimidine_syntha"/>
    <property type="match status" value="1"/>
</dbReference>
<evidence type="ECO:0000256" key="5">
    <source>
        <dbReference type="ARBA" id="ARBA00022723"/>
    </source>
</evidence>
<keyword evidence="10" id="KW-0456">Lyase</keyword>
<comment type="caution">
    <text evidence="12">The sequence shown here is derived from an EMBL/GenBank/DDBJ whole genome shotgun (WGS) entry which is preliminary data.</text>
</comment>
<keyword evidence="6" id="KW-0862">Zinc</keyword>
<evidence type="ECO:0000256" key="6">
    <source>
        <dbReference type="ARBA" id="ARBA00022833"/>
    </source>
</evidence>
<evidence type="ECO:0000256" key="11">
    <source>
        <dbReference type="SAM" id="MobiDB-lite"/>
    </source>
</evidence>
<dbReference type="GO" id="GO:0051539">
    <property type="term" value="F:4 iron, 4 sulfur cluster binding"/>
    <property type="evidence" value="ECO:0007669"/>
    <property type="project" value="UniProtKB-KW"/>
</dbReference>
<feature type="non-terminal residue" evidence="12">
    <location>
        <position position="438"/>
    </location>
</feature>
<dbReference type="PANTHER" id="PTHR30557:SF1">
    <property type="entry name" value="PHOSPHOMETHYLPYRIMIDINE SYNTHASE, CHLOROPLASTIC"/>
    <property type="match status" value="1"/>
</dbReference>
<evidence type="ECO:0000256" key="1">
    <source>
        <dbReference type="ARBA" id="ARBA00001966"/>
    </source>
</evidence>
<dbReference type="InterPro" id="IPR038521">
    <property type="entry name" value="ThiC/Bza_core_dom"/>
</dbReference>
<dbReference type="FunFam" id="3.20.20.540:FF:000001">
    <property type="entry name" value="Phosphomethylpyrimidine synthase"/>
    <property type="match status" value="1"/>
</dbReference>
<dbReference type="GO" id="GO:0046872">
    <property type="term" value="F:metal ion binding"/>
    <property type="evidence" value="ECO:0007669"/>
    <property type="project" value="UniProtKB-KW"/>
</dbReference>
<sequence length="438" mass="47738">MATQYERACSGIVTAEMRRVAEREHLSGETIRDELAAGRLVIPANRVHLAGGDGTQVRLDPVGIGRLVTTKINANIGASPDDSCEDLELTKLEWAVKYGADAVMDLSTGGDLDAIRTHLIASASVPIGTVPIYSMIVGKSVEELTVADMLEAIAAQAAQGVDFFTIHAGLLREHLDLLGRRKMGIVSRGGSLLAKWMIHHGRQNPLYEAFDEISAICRDYDVTYSLGDGLRPGCLADASDEAQFAELATLGELVLRAREAGVQVMVEGPGHIPMDEIEMNMTRQRELCHEAPFYVLGPVVPDVFPGYDHITSAIGAAQAAMHGASFLCYVTPTEHLSLPAPEDVKAGCIAYKIAAHAADLARHRPQARQRDDALSKARFEFDWNEQFRLALDPETARRMREETLPEGGGPEDDGKQSHYCSMCGPKFCSMKTTEELRR</sequence>
<dbReference type="Pfam" id="PF01964">
    <property type="entry name" value="ThiC_Rad_SAM"/>
    <property type="match status" value="1"/>
</dbReference>
<keyword evidence="5" id="KW-0479">Metal-binding</keyword>
<evidence type="ECO:0000256" key="2">
    <source>
        <dbReference type="ARBA" id="ARBA00003175"/>
    </source>
</evidence>